<dbReference type="RefSeq" id="WP_179789839.1">
    <property type="nucleotide sequence ID" value="NZ_BAAARR010000005.1"/>
</dbReference>
<keyword evidence="2" id="KW-1133">Transmembrane helix</keyword>
<comment type="caution">
    <text evidence="3">The sequence shown here is derived from an EMBL/GenBank/DDBJ whole genome shotgun (WGS) entry which is preliminary data.</text>
</comment>
<evidence type="ECO:0000313" key="3">
    <source>
        <dbReference type="EMBL" id="NYH92405.1"/>
    </source>
</evidence>
<feature type="region of interest" description="Disordered" evidence="1">
    <location>
        <begin position="161"/>
        <end position="186"/>
    </location>
</feature>
<keyword evidence="2" id="KW-0812">Transmembrane</keyword>
<dbReference type="Proteomes" id="UP000579605">
    <property type="component" value="Unassembled WGS sequence"/>
</dbReference>
<accession>A0A852ZJU8</accession>
<name>A0A852ZJU8_9ACTN</name>
<sequence length="186" mass="19776">MTDLQKQANPESTGSSTLVGWREVPERGIRGYFGNYAIEPVMRRQTAAEQAIGRLLMDAADAEETARVLAIAGEHDIHVSPPPPPARGGGPGSHYARMDAARIAITGLLVLGVLVMVIWALVEHDPAVAAQYVAPVSGLAGIGLGWLFTNGRSPTVLEAELAQRTARPNEADGRPRSRQAPAADER</sequence>
<protein>
    <submittedName>
        <fullName evidence="3">Uncharacterized protein</fullName>
    </submittedName>
</protein>
<gene>
    <name evidence="3" type="ORF">F4554_005043</name>
</gene>
<dbReference type="EMBL" id="JACBZH010000001">
    <property type="protein sequence ID" value="NYH92405.1"/>
    <property type="molecule type" value="Genomic_DNA"/>
</dbReference>
<evidence type="ECO:0000313" key="4">
    <source>
        <dbReference type="Proteomes" id="UP000579605"/>
    </source>
</evidence>
<keyword evidence="2" id="KW-0472">Membrane</keyword>
<feature type="transmembrane region" description="Helical" evidence="2">
    <location>
        <begin position="128"/>
        <end position="148"/>
    </location>
</feature>
<evidence type="ECO:0000256" key="1">
    <source>
        <dbReference type="SAM" id="MobiDB-lite"/>
    </source>
</evidence>
<evidence type="ECO:0000256" key="2">
    <source>
        <dbReference type="SAM" id="Phobius"/>
    </source>
</evidence>
<proteinExistence type="predicted"/>
<organism evidence="3 4">
    <name type="scientific">Actinopolymorpha rutila</name>
    <dbReference type="NCBI Taxonomy" id="446787"/>
    <lineage>
        <taxon>Bacteria</taxon>
        <taxon>Bacillati</taxon>
        <taxon>Actinomycetota</taxon>
        <taxon>Actinomycetes</taxon>
        <taxon>Propionibacteriales</taxon>
        <taxon>Actinopolymorphaceae</taxon>
        <taxon>Actinopolymorpha</taxon>
    </lineage>
</organism>
<dbReference type="AlphaFoldDB" id="A0A852ZJU8"/>
<keyword evidence="4" id="KW-1185">Reference proteome</keyword>
<feature type="transmembrane region" description="Helical" evidence="2">
    <location>
        <begin position="103"/>
        <end position="122"/>
    </location>
</feature>
<reference evidence="3 4" key="1">
    <citation type="submission" date="2020-07" db="EMBL/GenBank/DDBJ databases">
        <title>Sequencing the genomes of 1000 actinobacteria strains.</title>
        <authorList>
            <person name="Klenk H.-P."/>
        </authorList>
    </citation>
    <scope>NUCLEOTIDE SEQUENCE [LARGE SCALE GENOMIC DNA]</scope>
    <source>
        <strain evidence="3 4">DSM 18448</strain>
    </source>
</reference>